<evidence type="ECO:0000259" key="16">
    <source>
        <dbReference type="Pfam" id="PF04563"/>
    </source>
</evidence>
<reference evidence="20 21" key="1">
    <citation type="journal article" date="2014" name="Arch. Virol.">
        <title>Complete genome sequence of Tunisvirus, a new member of the proposed family Marseilleviridae.</title>
        <authorList>
            <person name="Aherfi S."/>
            <person name="Boughalmi M."/>
            <person name="Pagnier I."/>
            <person name="Fournous G."/>
            <person name="La Scola B."/>
            <person name="Raoult D."/>
            <person name="Colson P."/>
        </authorList>
    </citation>
    <scope>NUCLEOTIDE SEQUENCE [LARGE SCALE GENOMIC DNA]</scope>
    <source>
        <strain evidence="20 21">U484</strain>
    </source>
</reference>
<dbReference type="Proteomes" id="UP000232615">
    <property type="component" value="Segment"/>
</dbReference>
<organism evidence="20 21">
    <name type="scientific">Tunisvirus fontaine2</name>
    <dbReference type="NCBI Taxonomy" id="1421067"/>
    <lineage>
        <taxon>Viruses</taxon>
        <taxon>Varidnaviria</taxon>
        <taxon>Bamfordvirae</taxon>
        <taxon>Nucleocytoviricota</taxon>
        <taxon>Megaviricetes</taxon>
        <taxon>Pimascovirales</taxon>
        <taxon>Pimascovirales incertae sedis</taxon>
        <taxon>Marseilleviridae</taxon>
        <taxon>Losannavirus</taxon>
        <taxon>Losannavirus tunisense</taxon>
    </lineage>
</organism>
<dbReference type="InterPro" id="IPR007641">
    <property type="entry name" value="RNA_pol_Rpb2_7"/>
</dbReference>
<evidence type="ECO:0000259" key="17">
    <source>
        <dbReference type="Pfam" id="PF04565"/>
    </source>
</evidence>
<keyword evidence="4 11" id="KW-0548">Nucleotidyltransferase</keyword>
<dbReference type="InterPro" id="IPR037034">
    <property type="entry name" value="RNA_pol_Rpb2_2_sf"/>
</dbReference>
<feature type="domain" description="DNA-directed RNA polymerase subunit 2 hybrid-binding" evidence="13">
    <location>
        <begin position="659"/>
        <end position="767"/>
    </location>
</feature>
<feature type="domain" description="RNA polymerase Rpb2" evidence="19">
    <location>
        <begin position="610"/>
        <end position="652"/>
    </location>
</feature>
<feature type="compositionally biased region" description="Acidic residues" evidence="12">
    <location>
        <begin position="50"/>
        <end position="63"/>
    </location>
</feature>
<evidence type="ECO:0000259" key="13">
    <source>
        <dbReference type="Pfam" id="PF00562"/>
    </source>
</evidence>
<evidence type="ECO:0000256" key="7">
    <source>
        <dbReference type="ARBA" id="ARBA00022833"/>
    </source>
</evidence>
<evidence type="ECO:0000256" key="2">
    <source>
        <dbReference type="ARBA" id="ARBA00022478"/>
    </source>
</evidence>
<dbReference type="InterPro" id="IPR007120">
    <property type="entry name" value="DNA-dir_RNAP_su2_dom"/>
</dbReference>
<dbReference type="Pfam" id="PF00562">
    <property type="entry name" value="RNA_pol_Rpb2_6"/>
    <property type="match status" value="2"/>
</dbReference>
<accession>V9SH92</accession>
<dbReference type="Gene3D" id="3.90.1110.10">
    <property type="entry name" value="RNA polymerase Rpb2, domain 2"/>
    <property type="match status" value="1"/>
</dbReference>
<comment type="catalytic activity">
    <reaction evidence="9 11">
        <text>RNA(n) + a ribonucleoside 5'-triphosphate = RNA(n+1) + diphosphate</text>
        <dbReference type="Rhea" id="RHEA:21248"/>
        <dbReference type="Rhea" id="RHEA-COMP:14527"/>
        <dbReference type="Rhea" id="RHEA-COMP:17342"/>
        <dbReference type="ChEBI" id="CHEBI:33019"/>
        <dbReference type="ChEBI" id="CHEBI:61557"/>
        <dbReference type="ChEBI" id="CHEBI:140395"/>
        <dbReference type="EC" id="2.7.7.6"/>
    </reaction>
</comment>
<keyword evidence="7" id="KW-0862">Zinc</keyword>
<feature type="domain" description="RNA polymerase Rpb2" evidence="18">
    <location>
        <begin position="528"/>
        <end position="589"/>
    </location>
</feature>
<dbReference type="InterPro" id="IPR007121">
    <property type="entry name" value="RNA_pol_bsu_CS"/>
</dbReference>
<keyword evidence="3 11" id="KW-0808">Transferase</keyword>
<keyword evidence="5" id="KW-0479">Metal-binding</keyword>
<gene>
    <name evidence="20" type="ORF">TNS_ORF404</name>
</gene>
<proteinExistence type="inferred from homology"/>
<evidence type="ECO:0000256" key="11">
    <source>
        <dbReference type="RuleBase" id="RU363031"/>
    </source>
</evidence>
<keyword evidence="8 11" id="KW-0804">Transcription</keyword>
<keyword evidence="2 11" id="KW-0240">DNA-directed RNA polymerase</keyword>
<protein>
    <recommendedName>
        <fullName evidence="11">DNA-directed RNA polymerase subunit beta</fullName>
        <ecNumber evidence="11">2.7.7.6</ecNumber>
    </recommendedName>
</protein>
<evidence type="ECO:0000313" key="20">
    <source>
        <dbReference type="EMBL" id="AHC55122.1"/>
    </source>
</evidence>
<dbReference type="GO" id="GO:0003677">
    <property type="term" value="F:DNA binding"/>
    <property type="evidence" value="ECO:0007669"/>
    <property type="project" value="InterPro"/>
</dbReference>
<evidence type="ECO:0000259" key="15">
    <source>
        <dbReference type="Pfam" id="PF04561"/>
    </source>
</evidence>
<dbReference type="Gene3D" id="2.40.50.150">
    <property type="match status" value="1"/>
</dbReference>
<evidence type="ECO:0000259" key="14">
    <source>
        <dbReference type="Pfam" id="PF04560"/>
    </source>
</evidence>
<evidence type="ECO:0000313" key="21">
    <source>
        <dbReference type="Proteomes" id="UP000232615"/>
    </source>
</evidence>
<dbReference type="GO" id="GO:0003899">
    <property type="term" value="F:DNA-directed RNA polymerase activity"/>
    <property type="evidence" value="ECO:0007669"/>
    <property type="project" value="UniProtKB-EC"/>
</dbReference>
<dbReference type="PANTHER" id="PTHR20856">
    <property type="entry name" value="DNA-DIRECTED RNA POLYMERASE I SUBUNIT 2"/>
    <property type="match status" value="1"/>
</dbReference>
<evidence type="ECO:0000256" key="6">
    <source>
        <dbReference type="ARBA" id="ARBA00022771"/>
    </source>
</evidence>
<name>V9SH92_9VIRU</name>
<comment type="function">
    <text evidence="11">DNA-dependent RNA polymerase catalyzes the transcription of DNA into RNA using the four ribonucleoside triphosphates as substrates.</text>
</comment>
<dbReference type="InterPro" id="IPR007645">
    <property type="entry name" value="RNA_pol_Rpb2_3"/>
</dbReference>
<feature type="domain" description="DNA-directed RNA polymerase subunit 2 hybrid-binding" evidence="13">
    <location>
        <begin position="870"/>
        <end position="1147"/>
    </location>
</feature>
<dbReference type="GO" id="GO:0008270">
    <property type="term" value="F:zinc ion binding"/>
    <property type="evidence" value="ECO:0007669"/>
    <property type="project" value="UniProtKB-KW"/>
</dbReference>
<dbReference type="Gene3D" id="3.90.1800.10">
    <property type="entry name" value="RNA polymerase alpha subunit dimerisation domain"/>
    <property type="match status" value="1"/>
</dbReference>
<evidence type="ECO:0000256" key="10">
    <source>
        <dbReference type="RuleBase" id="RU000434"/>
    </source>
</evidence>
<dbReference type="InterPro" id="IPR007644">
    <property type="entry name" value="RNA_pol_bsu_protrusion"/>
</dbReference>
<comment type="similarity">
    <text evidence="1 10">Belongs to the RNA polymerase beta chain family.</text>
</comment>
<feature type="domain" description="RNA polymerase beta subunit protrusion" evidence="16">
    <location>
        <begin position="23"/>
        <end position="395"/>
    </location>
</feature>
<dbReference type="Pfam" id="PF04565">
    <property type="entry name" value="RNA_pol_Rpb2_3"/>
    <property type="match status" value="1"/>
</dbReference>
<dbReference type="EC" id="2.7.7.6" evidence="11"/>
<evidence type="ECO:0000256" key="3">
    <source>
        <dbReference type="ARBA" id="ARBA00022679"/>
    </source>
</evidence>
<feature type="region of interest" description="Disordered" evidence="12">
    <location>
        <begin position="47"/>
        <end position="71"/>
    </location>
</feature>
<evidence type="ECO:0000256" key="8">
    <source>
        <dbReference type="ARBA" id="ARBA00023163"/>
    </source>
</evidence>
<dbReference type="CDD" id="cd00653">
    <property type="entry name" value="RNA_pol_B_RPB2"/>
    <property type="match status" value="1"/>
</dbReference>
<dbReference type="Gene3D" id="3.90.1100.10">
    <property type="match status" value="2"/>
</dbReference>
<dbReference type="Pfam" id="PF04566">
    <property type="entry name" value="RNA_pol_Rpb2_4"/>
    <property type="match status" value="1"/>
</dbReference>
<dbReference type="InterPro" id="IPR037033">
    <property type="entry name" value="DNA-dir_RNAP_su2_hyb_sf"/>
</dbReference>
<feature type="domain" description="RNA polymerase Rpb2" evidence="14">
    <location>
        <begin position="1149"/>
        <end position="1238"/>
    </location>
</feature>
<dbReference type="PROSITE" id="PS01166">
    <property type="entry name" value="RNA_POL_BETA"/>
    <property type="match status" value="1"/>
</dbReference>
<evidence type="ECO:0000256" key="4">
    <source>
        <dbReference type="ARBA" id="ARBA00022695"/>
    </source>
</evidence>
<dbReference type="Pfam" id="PF04560">
    <property type="entry name" value="RNA_pol_Rpb2_7"/>
    <property type="match status" value="1"/>
</dbReference>
<dbReference type="Pfam" id="PF04561">
    <property type="entry name" value="RNA_pol_Rpb2_2"/>
    <property type="match status" value="1"/>
</dbReference>
<dbReference type="Pfam" id="PF04563">
    <property type="entry name" value="RNA_pol_Rpb2_1"/>
    <property type="match status" value="1"/>
</dbReference>
<dbReference type="GO" id="GO:0000428">
    <property type="term" value="C:DNA-directed RNA polymerase complex"/>
    <property type="evidence" value="ECO:0007669"/>
    <property type="project" value="UniProtKB-KW"/>
</dbReference>
<evidence type="ECO:0000256" key="5">
    <source>
        <dbReference type="ARBA" id="ARBA00022723"/>
    </source>
</evidence>
<keyword evidence="6" id="KW-0863">Zinc-finger</keyword>
<evidence type="ECO:0000256" key="1">
    <source>
        <dbReference type="ARBA" id="ARBA00006835"/>
    </source>
</evidence>
<evidence type="ECO:0000259" key="19">
    <source>
        <dbReference type="Pfam" id="PF04567"/>
    </source>
</evidence>
<dbReference type="InterPro" id="IPR007647">
    <property type="entry name" value="RNA_pol_Rpb2_5"/>
</dbReference>
<dbReference type="InterPro" id="IPR015712">
    <property type="entry name" value="DNA-dir_RNA_pol_su2"/>
</dbReference>
<dbReference type="EMBL" id="KF483846">
    <property type="protein sequence ID" value="AHC55122.1"/>
    <property type="molecule type" value="Genomic_DNA"/>
</dbReference>
<dbReference type="InterPro" id="IPR014724">
    <property type="entry name" value="RNA_pol_RPB2_OB-fold"/>
</dbReference>
<dbReference type="GO" id="GO:0006351">
    <property type="term" value="P:DNA-templated transcription"/>
    <property type="evidence" value="ECO:0007669"/>
    <property type="project" value="InterPro"/>
</dbReference>
<dbReference type="Pfam" id="PF04567">
    <property type="entry name" value="RNA_pol_Rpb2_5"/>
    <property type="match status" value="1"/>
</dbReference>
<feature type="domain" description="RNA polymerase Rpb2" evidence="17">
    <location>
        <begin position="434"/>
        <end position="499"/>
    </location>
</feature>
<dbReference type="InterPro" id="IPR007646">
    <property type="entry name" value="RNA_pol_Rpb2_4"/>
</dbReference>
<dbReference type="InterPro" id="IPR007642">
    <property type="entry name" value="RNA_pol_Rpb2_2"/>
</dbReference>
<evidence type="ECO:0000256" key="12">
    <source>
        <dbReference type="SAM" id="MobiDB-lite"/>
    </source>
</evidence>
<keyword evidence="21" id="KW-1185">Reference proteome</keyword>
<dbReference type="GO" id="GO:0032549">
    <property type="term" value="F:ribonucleoside binding"/>
    <property type="evidence" value="ECO:0007669"/>
    <property type="project" value="InterPro"/>
</dbReference>
<dbReference type="SUPFAM" id="SSF64484">
    <property type="entry name" value="beta and beta-prime subunits of DNA dependent RNA-polymerase"/>
    <property type="match status" value="2"/>
</dbReference>
<feature type="domain" description="RNA polymerase Rpb2" evidence="15">
    <location>
        <begin position="211"/>
        <end position="364"/>
    </location>
</feature>
<sequence>MNTLSDFLWDAFENMFSQFGPARHQIQSYNEFVQDLLPNIIREKGRVEIDREEDDDEEQENEDGEKTKKKKSWNQVVEFTNPEFGRVQYAEIDGLVFDVFPSEARKRGIPYSAPFYCDITVTTSDGEVKKYPRETIADIPVMVRSCLCNLTLHNVYGDECYKKHEDPMDKGGYFIINREIVVISSERGAFGRVYTYTDKQMLRGMPKYDVHSEIRVSATSNTRTTTAYVGLENGVAVFFGQHISPSGIPLCVLLEAMGVSYLNILKYVPKLTKEQKKFLIPSLEQARAMFPKSLKNREASIQKALGIIGNKQTTQSLLDTIFPHYKEMEEKVWFLCYMLSRAIKVKTGEREPEDRDHYANKRVDCVGSLLNNLFYSIWNQLTKAIRDSCKGKGRNSDPLKVIHARQPTKKFLLVFGTGNWNSYNTKSKKTGTSQALERYNIIGYISGLRKLHAGIGTEGNMTKPRRVHESSVGFVCPPDTPESKERTGLSKVLALSATVSLGCTNEEAMEILRALSEFSCDFGKGTFVFLNGVIAGSTDSPKELVSVLSDLKRSNNFFWDCCFVYDEKFDEVRVNCDAGRLIRPLVIVKDGQLAFKREHHKKMMNGEMTWQDFLSLGIIEFVDAEQQEHALICPSAEEMGQEKSWTHCELHPLLIFGVCSSIINYSSNNPSPRLSYFASMAKSSVAIPRLDYAEAPYDQHILRYPQQPLTSTKAGRLLGLNESPISQNLVVGVCAYGGWSQEDAILCCKGSKERGVMHSDHSQNPVAEIGYDQEQIFVKHCDDIEFSDSCKRLWCTKCGKRVVLCPECNTEYIPSNPGFKGQMCRKGEDRRREIVNEGIRTWNKNLKKGQKPFDLLKPRKWDCLCDEVDERPRFDHLDENGVVEVGQVVEDGDILVAVANVSGDKRKDESVYFSKDKKGMVTKVCYTQNTKGHLCIRVTVVSSRTPDVGDKATSCHSQKGTFSYFPPDEDMPFSSDPFAALHPDFLINPLAFPSRMTIGQLKEGNAGKRTACAHRDLPDETRFEYERLYSALSERLGRTPNSQEISAEIIQKKGNPETLGYSGSYTDCTPFTSVYELVEDELKKRGYAPGGKEFYIDGMTGKRIQVNLFVSLVEYNRLKHMVYDKIHARATGKVQSLTRQPTEGRSRNGGLKTGTMEVGCLIGNGATFCLKDRLFSSCDKYDVWVCTSCGLIAINAEGKKICRACHGKSNVAKVSTRYATKLCFQEMMAMGITPRILLQ</sequence>
<dbReference type="Gene3D" id="2.40.270.10">
    <property type="entry name" value="DNA-directed RNA polymerase, subunit 2, domain 6"/>
    <property type="match status" value="3"/>
</dbReference>
<evidence type="ECO:0000256" key="9">
    <source>
        <dbReference type="ARBA" id="ARBA00048552"/>
    </source>
</evidence>
<evidence type="ECO:0000259" key="18">
    <source>
        <dbReference type="Pfam" id="PF04566"/>
    </source>
</evidence>